<dbReference type="PANTHER" id="PTHR42996">
    <property type="entry name" value="PHOSPHATE-BINDING PROTEIN PSTS"/>
    <property type="match status" value="1"/>
</dbReference>
<comment type="caution">
    <text evidence="7">The sequence shown here is derived from an EMBL/GenBank/DDBJ whole genome shotgun (WGS) entry which is preliminary data.</text>
</comment>
<evidence type="ECO:0000313" key="7">
    <source>
        <dbReference type="EMBL" id="GAA2128277.1"/>
    </source>
</evidence>
<dbReference type="Pfam" id="PF12849">
    <property type="entry name" value="PBP_like_2"/>
    <property type="match status" value="1"/>
</dbReference>
<dbReference type="EMBL" id="BAAAPF010000113">
    <property type="protein sequence ID" value="GAA2128277.1"/>
    <property type="molecule type" value="Genomic_DNA"/>
</dbReference>
<keyword evidence="5" id="KW-0472">Membrane</keyword>
<keyword evidence="5" id="KW-0812">Transmembrane</keyword>
<dbReference type="InterPro" id="IPR005673">
    <property type="entry name" value="ABC_phos-bd_PstS"/>
</dbReference>
<evidence type="ECO:0000256" key="3">
    <source>
        <dbReference type="ARBA" id="ARBA00022592"/>
    </source>
</evidence>
<evidence type="ECO:0000259" key="6">
    <source>
        <dbReference type="Pfam" id="PF12849"/>
    </source>
</evidence>
<proteinExistence type="inferred from homology"/>
<name>A0ABP5KCH1_9ACTN</name>
<dbReference type="InterPro" id="IPR050962">
    <property type="entry name" value="Phosphate-bind_PstS"/>
</dbReference>
<dbReference type="NCBIfam" id="TIGR00975">
    <property type="entry name" value="3a0107s03"/>
    <property type="match status" value="1"/>
</dbReference>
<dbReference type="PANTHER" id="PTHR42996:SF1">
    <property type="entry name" value="PHOSPHATE-BINDING PROTEIN PSTS"/>
    <property type="match status" value="1"/>
</dbReference>
<dbReference type="SUPFAM" id="SSF53850">
    <property type="entry name" value="Periplasmic binding protein-like II"/>
    <property type="match status" value="1"/>
</dbReference>
<reference evidence="8" key="1">
    <citation type="journal article" date="2019" name="Int. J. Syst. Evol. Microbiol.">
        <title>The Global Catalogue of Microorganisms (GCM) 10K type strain sequencing project: providing services to taxonomists for standard genome sequencing and annotation.</title>
        <authorList>
            <consortium name="The Broad Institute Genomics Platform"/>
            <consortium name="The Broad Institute Genome Sequencing Center for Infectious Disease"/>
            <person name="Wu L."/>
            <person name="Ma J."/>
        </authorList>
    </citation>
    <scope>NUCLEOTIDE SEQUENCE [LARGE SCALE GENOMIC DNA]</scope>
    <source>
        <strain evidence="8">JCM 15481</strain>
    </source>
</reference>
<keyword evidence="3" id="KW-0592">Phosphate transport</keyword>
<dbReference type="Gene3D" id="3.40.190.10">
    <property type="entry name" value="Periplasmic binding protein-like II"/>
    <property type="match status" value="2"/>
</dbReference>
<evidence type="ECO:0000256" key="5">
    <source>
        <dbReference type="SAM" id="Phobius"/>
    </source>
</evidence>
<keyword evidence="2" id="KW-0813">Transport</keyword>
<feature type="compositionally biased region" description="Basic and acidic residues" evidence="4">
    <location>
        <begin position="400"/>
        <end position="411"/>
    </location>
</feature>
<accession>A0ABP5KCH1</accession>
<evidence type="ECO:0000256" key="1">
    <source>
        <dbReference type="ARBA" id="ARBA00008725"/>
    </source>
</evidence>
<sequence length="587" mass="61454">MLYPNAAPGGGRPPARLPRRTRWPTLATGLALLLAALLSLDMPRAYGASYVKISGTGSSWSANAIQEWISNVRQYGMSVNYDDSGSSQGRKEFRHGTVDFGVSEIPYGLKDSATGQTEAPPKRKYAYMPIVAGGTAFMYNLEIGGRKVTNLRLSGSTVAGIFTGRIKYWNDKAVRADNPGLNLPRVKVVPVVRSDGSGTSAQFTEWMSQMHGGQWNDYCRKAGRATPCGMTSNYPTMPGSGFISQSGSQGVSSYVRQDHGIGAITYVEYSYARNARFPVAKVLNKSGYYVEPTASSVAVALTEADINDNENSVMYLTQILDKVYRDRDKRTYPLSSYSYIILPTKLEEGLTRAKGKAIGAFGHYFLCQGQQNADDLGYSPLPKNLVEAGYEQVNKVPGAQKKDPGNLRDCENPTIGPDGTNTLLKNAPYPPECDRKGGPRQCATGTGGAKESTPVKNGGGGAGPDGGSGGPGAGGPAADDTGDGGGRVADGDGSGDGAGSDGGAGADGGAGDGAVIDPETGEVLDSGTGGAGSEVLGTNVGIGAEPTWGLRTALMLLSAAMLLGVVVTPPVISRYLDNRRRRRGRAA</sequence>
<protein>
    <submittedName>
        <fullName evidence="7">Phosphate ABC transporter substrate-binding protein PstS</fullName>
    </submittedName>
</protein>
<dbReference type="InterPro" id="IPR024370">
    <property type="entry name" value="PBP_domain"/>
</dbReference>
<evidence type="ECO:0000313" key="8">
    <source>
        <dbReference type="Proteomes" id="UP001500443"/>
    </source>
</evidence>
<feature type="transmembrane region" description="Helical" evidence="5">
    <location>
        <begin position="554"/>
        <end position="576"/>
    </location>
</feature>
<feature type="compositionally biased region" description="Gly residues" evidence="4">
    <location>
        <begin position="457"/>
        <end position="475"/>
    </location>
</feature>
<comment type="similarity">
    <text evidence="1">Belongs to the PstS family.</text>
</comment>
<feature type="region of interest" description="Disordered" evidence="4">
    <location>
        <begin position="396"/>
        <end position="532"/>
    </location>
</feature>
<feature type="compositionally biased region" description="Gly residues" evidence="4">
    <location>
        <begin position="483"/>
        <end position="512"/>
    </location>
</feature>
<organism evidence="7 8">
    <name type="scientific">Streptomyces synnematoformans</name>
    <dbReference type="NCBI Taxonomy" id="415721"/>
    <lineage>
        <taxon>Bacteria</taxon>
        <taxon>Bacillati</taxon>
        <taxon>Actinomycetota</taxon>
        <taxon>Actinomycetes</taxon>
        <taxon>Kitasatosporales</taxon>
        <taxon>Streptomycetaceae</taxon>
        <taxon>Streptomyces</taxon>
    </lineage>
</organism>
<keyword evidence="8" id="KW-1185">Reference proteome</keyword>
<evidence type="ECO:0000256" key="4">
    <source>
        <dbReference type="SAM" id="MobiDB-lite"/>
    </source>
</evidence>
<feature type="domain" description="PBP" evidence="6">
    <location>
        <begin position="51"/>
        <end position="366"/>
    </location>
</feature>
<evidence type="ECO:0000256" key="2">
    <source>
        <dbReference type="ARBA" id="ARBA00022448"/>
    </source>
</evidence>
<gene>
    <name evidence="7" type="primary">pstS_3</name>
    <name evidence="7" type="ORF">GCM10009802_35450</name>
</gene>
<keyword evidence="5" id="KW-1133">Transmembrane helix</keyword>
<dbReference type="RefSeq" id="WP_344290980.1">
    <property type="nucleotide sequence ID" value="NZ_BAAAPF010000113.1"/>
</dbReference>
<dbReference type="Proteomes" id="UP001500443">
    <property type="component" value="Unassembled WGS sequence"/>
</dbReference>